<dbReference type="EMBL" id="CP044331">
    <property type="protein sequence ID" value="QGM99348.1"/>
    <property type="molecule type" value="Genomic_DNA"/>
</dbReference>
<organism evidence="6 7">
    <name type="scientific">Methylocystis parvus</name>
    <dbReference type="NCBI Taxonomy" id="134"/>
    <lineage>
        <taxon>Bacteria</taxon>
        <taxon>Pseudomonadati</taxon>
        <taxon>Pseudomonadota</taxon>
        <taxon>Alphaproteobacteria</taxon>
        <taxon>Hyphomicrobiales</taxon>
        <taxon>Methylocystaceae</taxon>
        <taxon>Methylocystis</taxon>
    </lineage>
</organism>
<dbReference type="KEGG" id="mpar:F7D14_18920"/>
<feature type="transmembrane region" description="Helical" evidence="4">
    <location>
        <begin position="493"/>
        <end position="512"/>
    </location>
</feature>
<proteinExistence type="predicted"/>
<dbReference type="GO" id="GO:0016787">
    <property type="term" value="F:hydrolase activity"/>
    <property type="evidence" value="ECO:0007669"/>
    <property type="project" value="UniProtKB-KW"/>
</dbReference>
<dbReference type="Pfam" id="PF01734">
    <property type="entry name" value="Patatin"/>
    <property type="match status" value="1"/>
</dbReference>
<keyword evidence="1" id="KW-0378">Hydrolase</keyword>
<evidence type="ECO:0000313" key="6">
    <source>
        <dbReference type="EMBL" id="QGM99348.1"/>
    </source>
</evidence>
<dbReference type="AlphaFoldDB" id="A0A6B8M9R2"/>
<name>A0A6B8M9R2_9HYPH</name>
<keyword evidence="4" id="KW-0812">Transmembrane</keyword>
<dbReference type="PANTHER" id="PTHR14226:SF29">
    <property type="entry name" value="NEUROPATHY TARGET ESTERASE SWS"/>
    <property type="match status" value="1"/>
</dbReference>
<feature type="transmembrane region" description="Helical" evidence="4">
    <location>
        <begin position="527"/>
        <end position="547"/>
    </location>
</feature>
<evidence type="ECO:0000256" key="3">
    <source>
        <dbReference type="ARBA" id="ARBA00023098"/>
    </source>
</evidence>
<dbReference type="Gene3D" id="3.40.1090.10">
    <property type="entry name" value="Cytosolic phospholipase A2 catalytic domain"/>
    <property type="match status" value="2"/>
</dbReference>
<keyword evidence="4" id="KW-0472">Membrane</keyword>
<keyword evidence="4" id="KW-1133">Transmembrane helix</keyword>
<dbReference type="SUPFAM" id="SSF52151">
    <property type="entry name" value="FabD/lysophospholipase-like"/>
    <property type="match status" value="1"/>
</dbReference>
<protein>
    <submittedName>
        <fullName evidence="6">Patatin family protein</fullName>
    </submittedName>
</protein>
<keyword evidence="2" id="KW-0442">Lipid degradation</keyword>
<gene>
    <name evidence="6" type="ORF">F7D14_18920</name>
</gene>
<dbReference type="InterPro" id="IPR002641">
    <property type="entry name" value="PNPLA_dom"/>
</dbReference>
<evidence type="ECO:0000256" key="2">
    <source>
        <dbReference type="ARBA" id="ARBA00022963"/>
    </source>
</evidence>
<evidence type="ECO:0000256" key="4">
    <source>
        <dbReference type="SAM" id="Phobius"/>
    </source>
</evidence>
<dbReference type="PANTHER" id="PTHR14226">
    <property type="entry name" value="NEUROPATHY TARGET ESTERASE/SWISS CHEESE D.MELANOGASTER"/>
    <property type="match status" value="1"/>
</dbReference>
<reference evidence="6 7" key="1">
    <citation type="submission" date="2019-09" db="EMBL/GenBank/DDBJ databases">
        <title>Isolation and complete genome sequencing of Methylocystis species.</title>
        <authorList>
            <person name="Rumah B.L."/>
            <person name="Stead C.E."/>
            <person name="Stevens B.C."/>
            <person name="Minton N.P."/>
            <person name="Grosse-Honebrink A."/>
            <person name="Zhang Y."/>
        </authorList>
    </citation>
    <scope>NUCLEOTIDE SEQUENCE [LARGE SCALE GENOMIC DNA]</scope>
    <source>
        <strain evidence="6 7">BRCS2</strain>
    </source>
</reference>
<dbReference type="Proteomes" id="UP000422569">
    <property type="component" value="Chromosome"/>
</dbReference>
<accession>A0A6B8M9R2</accession>
<keyword evidence="7" id="KW-1185">Reference proteome</keyword>
<evidence type="ECO:0000259" key="5">
    <source>
        <dbReference type="Pfam" id="PF01734"/>
    </source>
</evidence>
<feature type="transmembrane region" description="Helical" evidence="4">
    <location>
        <begin position="568"/>
        <end position="590"/>
    </location>
</feature>
<feature type="domain" description="PNPLA" evidence="5">
    <location>
        <begin position="31"/>
        <end position="308"/>
    </location>
</feature>
<dbReference type="InterPro" id="IPR016035">
    <property type="entry name" value="Acyl_Trfase/lysoPLipase"/>
</dbReference>
<evidence type="ECO:0000256" key="1">
    <source>
        <dbReference type="ARBA" id="ARBA00022801"/>
    </source>
</evidence>
<sequence>MSEDQIEVVSSRGGACIPAIWSLEPKQTLGLALSGGGFRASLFHIGVLARLAELDLLRSVSVLSTVSGGSIVGAYYYLKVKELLEGRRKGSDGQAVAPSSQAYVDIVSEIEREFLACVQTNVRMRALVDPVANAKMIFSDDYSRSDRIAEVYDECFYRRFSSDPARKITLPDLLITPVGMQPGFDVRAYNDAATYKIPILNINATSLNTGGRWVFTAVQLGEVASPDSIDTIQPLRLIQYSDTTLTQKQQDKLKEIGLAEAVAASACVPAVFTPLAIHDLYPPGPNGEDYVVELVDGGVYDNQGVEALLSENCDYMICSDACGQLDENRTPGTQLLPVATRANDILMTRVRAECFDSLRTRPGGGKFVFFHLRDAFSGNSGYPPLPGPVDQCNGKDDGLVYALSNIRTDLDSFSDMEAYTLMYDGYCLSDYFLQRAENNCGLGTGAPGGTPREPWRFLAIRQIVETDKTLLLSRLLDGKYLFFKSFYADPVRAGVYSFMIVAPVLLLLWRYFDWVEAAYRFLVKDFLYSVLPFALIGAALYAIVMGMDDKPAALKFFDFIRKYRRGDNKFLVGVFYIPGLLGAAAAFVHLKIFNKIFLQAGRLPGSSDGGPASRSNGSN</sequence>
<dbReference type="InterPro" id="IPR050301">
    <property type="entry name" value="NTE"/>
</dbReference>
<dbReference type="RefSeq" id="WP_016919544.1">
    <property type="nucleotide sequence ID" value="NZ_CP044331.1"/>
</dbReference>
<keyword evidence="3" id="KW-0443">Lipid metabolism</keyword>
<evidence type="ECO:0000313" key="7">
    <source>
        <dbReference type="Proteomes" id="UP000422569"/>
    </source>
</evidence>
<dbReference type="GO" id="GO:0016042">
    <property type="term" value="P:lipid catabolic process"/>
    <property type="evidence" value="ECO:0007669"/>
    <property type="project" value="UniProtKB-KW"/>
</dbReference>